<comment type="caution">
    <text evidence="1">The sequence shown here is derived from an EMBL/GenBank/DDBJ whole genome shotgun (WGS) entry which is preliminary data.</text>
</comment>
<evidence type="ECO:0000313" key="1">
    <source>
        <dbReference type="EMBL" id="GBP95561.1"/>
    </source>
</evidence>
<keyword evidence="2" id="KW-1185">Reference proteome</keyword>
<reference evidence="1 2" key="1">
    <citation type="journal article" date="2019" name="Commun. Biol.">
        <title>The bagworm genome reveals a unique fibroin gene that provides high tensile strength.</title>
        <authorList>
            <person name="Kono N."/>
            <person name="Nakamura H."/>
            <person name="Ohtoshi R."/>
            <person name="Tomita M."/>
            <person name="Numata K."/>
            <person name="Arakawa K."/>
        </authorList>
    </citation>
    <scope>NUCLEOTIDE SEQUENCE [LARGE SCALE GENOMIC DNA]</scope>
</reference>
<gene>
    <name evidence="1" type="ORF">EVAR_67767_1</name>
</gene>
<organism evidence="1 2">
    <name type="scientific">Eumeta variegata</name>
    <name type="common">Bagworm moth</name>
    <name type="synonym">Eumeta japonica</name>
    <dbReference type="NCBI Taxonomy" id="151549"/>
    <lineage>
        <taxon>Eukaryota</taxon>
        <taxon>Metazoa</taxon>
        <taxon>Ecdysozoa</taxon>
        <taxon>Arthropoda</taxon>
        <taxon>Hexapoda</taxon>
        <taxon>Insecta</taxon>
        <taxon>Pterygota</taxon>
        <taxon>Neoptera</taxon>
        <taxon>Endopterygota</taxon>
        <taxon>Lepidoptera</taxon>
        <taxon>Glossata</taxon>
        <taxon>Ditrysia</taxon>
        <taxon>Tineoidea</taxon>
        <taxon>Psychidae</taxon>
        <taxon>Oiketicinae</taxon>
        <taxon>Eumeta</taxon>
    </lineage>
</organism>
<sequence>MTYASPVLLTPPGTHFTNLKSFKTNNVERLQTPPGVQKFNITQGSKIPFYLKIRERRTHPTASSPLRNPAPLKHLSPRQFPMRGRLLIVLLVDHRMYYRISLTLISEVARLIKFI</sequence>
<protein>
    <submittedName>
        <fullName evidence="1">Uncharacterized protein</fullName>
    </submittedName>
</protein>
<dbReference type="Proteomes" id="UP000299102">
    <property type="component" value="Unassembled WGS sequence"/>
</dbReference>
<proteinExistence type="predicted"/>
<evidence type="ECO:0000313" key="2">
    <source>
        <dbReference type="Proteomes" id="UP000299102"/>
    </source>
</evidence>
<dbReference type="AlphaFoldDB" id="A0A4C2A3P5"/>
<name>A0A4C2A3P5_EUMVA</name>
<accession>A0A4C2A3P5</accession>
<dbReference type="EMBL" id="BGZK01002650">
    <property type="protein sequence ID" value="GBP95561.1"/>
    <property type="molecule type" value="Genomic_DNA"/>
</dbReference>